<dbReference type="PROSITE" id="PS50600">
    <property type="entry name" value="ULP_PROTEASE"/>
    <property type="match status" value="1"/>
</dbReference>
<comment type="caution">
    <text evidence="11">The sequence shown here is derived from an EMBL/GenBank/DDBJ whole genome shotgun (WGS) entry which is preliminary data.</text>
</comment>
<dbReference type="EMBL" id="VHII01000013">
    <property type="protein sequence ID" value="KAF1382170.1"/>
    <property type="molecule type" value="Genomic_DNA"/>
</dbReference>
<proteinExistence type="inferred from homology"/>
<evidence type="ECO:0000256" key="5">
    <source>
        <dbReference type="ARBA" id="ARBA00022801"/>
    </source>
</evidence>
<dbReference type="InterPro" id="IPR038765">
    <property type="entry name" value="Papain-like_cys_pep_sf"/>
</dbReference>
<dbReference type="PROSITE" id="PS01359">
    <property type="entry name" value="ZF_PHD_1"/>
    <property type="match status" value="1"/>
</dbReference>
<keyword evidence="2" id="KW-0645">Protease</keyword>
<name>A0A6A5EMG9_PERFL</name>
<evidence type="ECO:0000256" key="3">
    <source>
        <dbReference type="ARBA" id="ARBA00022723"/>
    </source>
</evidence>
<dbReference type="GO" id="GO:0006508">
    <property type="term" value="P:proteolysis"/>
    <property type="evidence" value="ECO:0007669"/>
    <property type="project" value="UniProtKB-KW"/>
</dbReference>
<dbReference type="SUPFAM" id="SSF57903">
    <property type="entry name" value="FYVE/PHD zinc finger"/>
    <property type="match status" value="1"/>
</dbReference>
<protein>
    <recommendedName>
        <fullName evidence="13">Ubiquitin-like protease family profile domain-containing protein</fullName>
    </recommendedName>
</protein>
<feature type="domain" description="PHD-type" evidence="9">
    <location>
        <begin position="269"/>
        <end position="324"/>
    </location>
</feature>
<dbReference type="SUPFAM" id="SSF54001">
    <property type="entry name" value="Cysteine proteinases"/>
    <property type="match status" value="1"/>
</dbReference>
<evidence type="ECO:0000313" key="11">
    <source>
        <dbReference type="EMBL" id="KAF1382170.1"/>
    </source>
</evidence>
<dbReference type="InterPro" id="IPR019787">
    <property type="entry name" value="Znf_PHD-finger"/>
</dbReference>
<comment type="similarity">
    <text evidence="1">Belongs to the peptidase C48 family.</text>
</comment>
<feature type="domain" description="Ubiquitin-like protease family profile" evidence="10">
    <location>
        <begin position="67"/>
        <end position="230"/>
    </location>
</feature>
<dbReference type="Gene3D" id="3.40.395.10">
    <property type="entry name" value="Adenoviral Proteinase, Chain A"/>
    <property type="match status" value="1"/>
</dbReference>
<reference evidence="11 12" key="1">
    <citation type="submission" date="2019-06" db="EMBL/GenBank/DDBJ databases">
        <title>A chromosome-scale genome assembly of the European perch, Perca fluviatilis.</title>
        <authorList>
            <person name="Roques C."/>
            <person name="Zahm M."/>
            <person name="Cabau C."/>
            <person name="Klopp C."/>
            <person name="Bouchez O."/>
            <person name="Donnadieu C."/>
            <person name="Kuhl H."/>
            <person name="Gislard M."/>
            <person name="Guendouz S."/>
            <person name="Journot L."/>
            <person name="Haffray P."/>
            <person name="Bestin A."/>
            <person name="Morvezen R."/>
            <person name="Feron R."/>
            <person name="Wen M."/>
            <person name="Jouanno E."/>
            <person name="Herpin A."/>
            <person name="Schartl M."/>
            <person name="Postlethwait J."/>
            <person name="Schaerlinger B."/>
            <person name="Chardard D."/>
            <person name="Lecocq T."/>
            <person name="Poncet C."/>
            <person name="Jaffrelo L."/>
            <person name="Lampietro C."/>
            <person name="Guiguen Y."/>
        </authorList>
    </citation>
    <scope>NUCLEOTIDE SEQUENCE [LARGE SCALE GENOMIC DNA]</scope>
    <source>
        <tissue evidence="11">Blood</tissue>
    </source>
</reference>
<evidence type="ECO:0000256" key="4">
    <source>
        <dbReference type="ARBA" id="ARBA00022771"/>
    </source>
</evidence>
<dbReference type="PROSITE" id="PS50016">
    <property type="entry name" value="ZF_PHD_2"/>
    <property type="match status" value="1"/>
</dbReference>
<gene>
    <name evidence="11" type="ORF">PFLUV_G00161670</name>
</gene>
<evidence type="ECO:0000256" key="7">
    <source>
        <dbReference type="PROSITE-ProRule" id="PRU00146"/>
    </source>
</evidence>
<dbReference type="GO" id="GO:0008270">
    <property type="term" value="F:zinc ion binding"/>
    <property type="evidence" value="ECO:0007669"/>
    <property type="project" value="UniProtKB-KW"/>
</dbReference>
<evidence type="ECO:0008006" key="13">
    <source>
        <dbReference type="Google" id="ProtNLM"/>
    </source>
</evidence>
<keyword evidence="6" id="KW-0862">Zinc</keyword>
<feature type="region of interest" description="Disordered" evidence="8">
    <location>
        <begin position="1"/>
        <end position="35"/>
    </location>
</feature>
<dbReference type="InterPro" id="IPR013083">
    <property type="entry name" value="Znf_RING/FYVE/PHD"/>
</dbReference>
<dbReference type="GO" id="GO:0008234">
    <property type="term" value="F:cysteine-type peptidase activity"/>
    <property type="evidence" value="ECO:0007669"/>
    <property type="project" value="InterPro"/>
</dbReference>
<evidence type="ECO:0000256" key="6">
    <source>
        <dbReference type="ARBA" id="ARBA00022833"/>
    </source>
</evidence>
<keyword evidence="12" id="KW-1185">Reference proteome</keyword>
<keyword evidence="5" id="KW-0378">Hydrolase</keyword>
<keyword evidence="4 7" id="KW-0863">Zinc-finger</keyword>
<evidence type="ECO:0000256" key="2">
    <source>
        <dbReference type="ARBA" id="ARBA00022670"/>
    </source>
</evidence>
<keyword evidence="3" id="KW-0479">Metal-binding</keyword>
<dbReference type="Proteomes" id="UP000465112">
    <property type="component" value="Chromosome 13"/>
</dbReference>
<evidence type="ECO:0000259" key="9">
    <source>
        <dbReference type="PROSITE" id="PS50016"/>
    </source>
</evidence>
<evidence type="ECO:0000256" key="1">
    <source>
        <dbReference type="ARBA" id="ARBA00005234"/>
    </source>
</evidence>
<feature type="compositionally biased region" description="Polar residues" evidence="8">
    <location>
        <begin position="1"/>
        <end position="18"/>
    </location>
</feature>
<accession>A0A6A5EMG9</accession>
<dbReference type="InterPro" id="IPR011011">
    <property type="entry name" value="Znf_FYVE_PHD"/>
</dbReference>
<dbReference type="AlphaFoldDB" id="A0A6A5EMG9"/>
<evidence type="ECO:0000256" key="8">
    <source>
        <dbReference type="SAM" id="MobiDB-lite"/>
    </source>
</evidence>
<sequence>MEANAASSVERTVPIRTQTETDEQKLRGRNPQRSLLPKTQTEQVKILWKKQPSEGVVSVLNTKKDTSVLRLREFQTLSKSEWLMGETIDYYIQVIMKQCSQDNILYINHYTMHVILNGSPEQKSGFTMRGTDFNKVQGAIGFVNERQHWKLVYLHTISKKIFTLDPLVLMDVDMVQRAIDAFSRFFKMRRNRLGKQEWTDIKWMPGAIQHSTQKDGSSCGVFVMQMARHIIEDFPQVPDKISIKGTYSAVQAYRIEMACKILDASEPLNQFCSYCGMTKLGKFKEEPEWMGCDECVRWYHRKCTKMSQKEYQMCIEKHWKCEYC</sequence>
<dbReference type="Pfam" id="PF02902">
    <property type="entry name" value="Peptidase_C48"/>
    <property type="match status" value="1"/>
</dbReference>
<dbReference type="InterPro" id="IPR003653">
    <property type="entry name" value="Peptidase_C48_C"/>
</dbReference>
<organism evidence="11 12">
    <name type="scientific">Perca fluviatilis</name>
    <name type="common">European perch</name>
    <dbReference type="NCBI Taxonomy" id="8168"/>
    <lineage>
        <taxon>Eukaryota</taxon>
        <taxon>Metazoa</taxon>
        <taxon>Chordata</taxon>
        <taxon>Craniata</taxon>
        <taxon>Vertebrata</taxon>
        <taxon>Euteleostomi</taxon>
        <taxon>Actinopterygii</taxon>
        <taxon>Neopterygii</taxon>
        <taxon>Teleostei</taxon>
        <taxon>Neoteleostei</taxon>
        <taxon>Acanthomorphata</taxon>
        <taxon>Eupercaria</taxon>
        <taxon>Perciformes</taxon>
        <taxon>Percoidei</taxon>
        <taxon>Percidae</taxon>
        <taxon>Percinae</taxon>
        <taxon>Perca</taxon>
    </lineage>
</organism>
<dbReference type="InterPro" id="IPR019786">
    <property type="entry name" value="Zinc_finger_PHD-type_CS"/>
</dbReference>
<evidence type="ECO:0000259" key="10">
    <source>
        <dbReference type="PROSITE" id="PS50600"/>
    </source>
</evidence>
<evidence type="ECO:0000313" key="12">
    <source>
        <dbReference type="Proteomes" id="UP000465112"/>
    </source>
</evidence>
<dbReference type="Gene3D" id="3.30.40.10">
    <property type="entry name" value="Zinc/RING finger domain, C3HC4 (zinc finger)"/>
    <property type="match status" value="1"/>
</dbReference>